<keyword evidence="2" id="KW-1185">Reference proteome</keyword>
<accession>A0ABT1WAF4</accession>
<name>A0ABT1WAF4_9PROT</name>
<reference evidence="1 2" key="1">
    <citation type="submission" date="2022-06" db="EMBL/GenBank/DDBJ databases">
        <title>Endosaccharibacter gen. nov., sp. nov., endophytic bacteria isolated from sugarcane.</title>
        <authorList>
            <person name="Pitiwittayakul N."/>
            <person name="Yukphan P."/>
            <person name="Charoenyingcharoen P."/>
            <person name="Tanasupawat S."/>
        </authorList>
    </citation>
    <scope>NUCLEOTIDE SEQUENCE [LARGE SCALE GENOMIC DNA]</scope>
    <source>
        <strain evidence="1 2">KSS8</strain>
    </source>
</reference>
<organism evidence="1 2">
    <name type="scientific">Endosaccharibacter trunci</name>
    <dbReference type="NCBI Taxonomy" id="2812733"/>
    <lineage>
        <taxon>Bacteria</taxon>
        <taxon>Pseudomonadati</taxon>
        <taxon>Pseudomonadota</taxon>
        <taxon>Alphaproteobacteria</taxon>
        <taxon>Acetobacterales</taxon>
        <taxon>Acetobacteraceae</taxon>
        <taxon>Endosaccharibacter</taxon>
    </lineage>
</organism>
<evidence type="ECO:0000313" key="1">
    <source>
        <dbReference type="EMBL" id="MCQ8279866.1"/>
    </source>
</evidence>
<comment type="caution">
    <text evidence="1">The sequence shown here is derived from an EMBL/GenBank/DDBJ whole genome shotgun (WGS) entry which is preliminary data.</text>
</comment>
<evidence type="ECO:0000313" key="2">
    <source>
        <dbReference type="Proteomes" id="UP001524587"/>
    </source>
</evidence>
<dbReference type="Proteomes" id="UP001524587">
    <property type="component" value="Unassembled WGS sequence"/>
</dbReference>
<gene>
    <name evidence="1" type="ORF">NFI95_15585</name>
</gene>
<sequence>MAIIQAGSANVASQIVPAFNVIIQPPGVALNGAPTNTLGMVGGASWGPVNTPVVFGGTADGSQAFGPVTNRPFDMLTHVSVAALQGCQSFIGVRVTDGTDTAAAFGLATASGQAIGWGSRYTGVVGNATTATLSAGSQAGTWRCTLSNSILGVTEVFDNLSGAAGTNAVWVAMAAAINNGQGPGRPPSVLVVAGAGASTSAPTATTYSLGGGADGVSGLTAAMLIGQDGLSRTGMYALRKQPISVLDLVDMTDWTQCSVVNALAASEGWYAPIGGPAGQSISTAVAAAPQPGYGVKLLFGDALYWSDQVNNLTRLVNPSAFAAGLLATLDPNQSSLNKPLTGIVGSQRAGQASSGQTATFAFAEKQALFQAGIDLIGNPSPGGAYWSVLGGYNASGNAATRLDAYTRMTNFLATTLQGGMGAYIGQPITTTLFGNARASLLGLLSNMVQDGYLDPTYGTPYSVVCDASNNPQTQTSLGYLRADVQVRYEGTVQNFNVTLAGGQTVVVTTTSGS</sequence>
<dbReference type="InterPro" id="IPR052042">
    <property type="entry name" value="Tail_sheath_structural"/>
</dbReference>
<dbReference type="EMBL" id="JAMSKV010000017">
    <property type="protein sequence ID" value="MCQ8279866.1"/>
    <property type="molecule type" value="Genomic_DNA"/>
</dbReference>
<protein>
    <submittedName>
        <fullName evidence="1">Phage tail protein</fullName>
    </submittedName>
</protein>
<proteinExistence type="predicted"/>
<dbReference type="PANTHER" id="PTHR35861">
    <property type="match status" value="1"/>
</dbReference>
<dbReference type="PANTHER" id="PTHR35861:SF2">
    <property type="entry name" value="FELS-2 PROPHAGE PROTEIN"/>
    <property type="match status" value="1"/>
</dbReference>
<dbReference type="RefSeq" id="WP_422865355.1">
    <property type="nucleotide sequence ID" value="NZ_JAMSKV010000017.1"/>
</dbReference>